<dbReference type="PROSITE" id="PS50846">
    <property type="entry name" value="HMA_2"/>
    <property type="match status" value="1"/>
</dbReference>
<dbReference type="SUPFAM" id="SSF55008">
    <property type="entry name" value="HMA, heavy metal-associated domain"/>
    <property type="match status" value="1"/>
</dbReference>
<keyword evidence="4" id="KW-1185">Reference proteome</keyword>
<dbReference type="AlphaFoldDB" id="A0A411HJR7"/>
<dbReference type="InterPro" id="IPR036163">
    <property type="entry name" value="HMA_dom_sf"/>
</dbReference>
<dbReference type="Pfam" id="PF00403">
    <property type="entry name" value="HMA"/>
    <property type="match status" value="1"/>
</dbReference>
<evidence type="ECO:0000256" key="1">
    <source>
        <dbReference type="ARBA" id="ARBA00022723"/>
    </source>
</evidence>
<name>A0A411HJR7_9GAMM</name>
<dbReference type="Gene3D" id="3.30.70.100">
    <property type="match status" value="1"/>
</dbReference>
<feature type="domain" description="HMA" evidence="2">
    <location>
        <begin position="2"/>
        <end position="67"/>
    </location>
</feature>
<evidence type="ECO:0000259" key="2">
    <source>
        <dbReference type="PROSITE" id="PS50846"/>
    </source>
</evidence>
<proteinExistence type="predicted"/>
<dbReference type="OrthoDB" id="9814359at2"/>
<organism evidence="3 4">
    <name type="scientific">Pseudolysobacter antarcticus</name>
    <dbReference type="NCBI Taxonomy" id="2511995"/>
    <lineage>
        <taxon>Bacteria</taxon>
        <taxon>Pseudomonadati</taxon>
        <taxon>Pseudomonadota</taxon>
        <taxon>Gammaproteobacteria</taxon>
        <taxon>Lysobacterales</taxon>
        <taxon>Rhodanobacteraceae</taxon>
        <taxon>Pseudolysobacter</taxon>
    </lineage>
</organism>
<evidence type="ECO:0000313" key="3">
    <source>
        <dbReference type="EMBL" id="QBB70721.1"/>
    </source>
</evidence>
<gene>
    <name evidence="3" type="ORF">ELE36_10300</name>
</gene>
<evidence type="ECO:0000313" key="4">
    <source>
        <dbReference type="Proteomes" id="UP000291562"/>
    </source>
</evidence>
<dbReference type="EMBL" id="CP035704">
    <property type="protein sequence ID" value="QBB70721.1"/>
    <property type="molecule type" value="Genomic_DNA"/>
</dbReference>
<dbReference type="PROSITE" id="PS01047">
    <property type="entry name" value="HMA_1"/>
    <property type="match status" value="1"/>
</dbReference>
<dbReference type="GO" id="GO:0046872">
    <property type="term" value="F:metal ion binding"/>
    <property type="evidence" value="ECO:0007669"/>
    <property type="project" value="UniProtKB-KW"/>
</dbReference>
<dbReference type="FunFam" id="3.30.70.100:FF:000001">
    <property type="entry name" value="ATPase copper transporting beta"/>
    <property type="match status" value="1"/>
</dbReference>
<dbReference type="RefSeq" id="WP_129833030.1">
    <property type="nucleotide sequence ID" value="NZ_CP035704.1"/>
</dbReference>
<sequence length="83" mass="8553">MQTETMNVTGMTCGGCVSKVTQALTAVPGVGRVDVSLPGKACVDFDEKLTSRKRLQSVVKGAGYGLAADNEAPTSRTRNGCCG</sequence>
<dbReference type="InterPro" id="IPR017969">
    <property type="entry name" value="Heavy-metal-associated_CS"/>
</dbReference>
<dbReference type="InterPro" id="IPR006121">
    <property type="entry name" value="HMA_dom"/>
</dbReference>
<dbReference type="CDD" id="cd00371">
    <property type="entry name" value="HMA"/>
    <property type="match status" value="1"/>
</dbReference>
<reference evidence="3 4" key="1">
    <citation type="submission" date="2019-01" db="EMBL/GenBank/DDBJ databases">
        <title>Pseudolysobacter antarctica gen. nov., sp. nov., isolated from Fildes Peninsula, Antarctica.</title>
        <authorList>
            <person name="Wei Z."/>
            <person name="Peng F."/>
        </authorList>
    </citation>
    <scope>NUCLEOTIDE SEQUENCE [LARGE SCALE GENOMIC DNA]</scope>
    <source>
        <strain evidence="3 4">AQ6-296</strain>
    </source>
</reference>
<dbReference type="Proteomes" id="UP000291562">
    <property type="component" value="Chromosome"/>
</dbReference>
<keyword evidence="1" id="KW-0479">Metal-binding</keyword>
<accession>A0A411HJR7</accession>
<protein>
    <submittedName>
        <fullName evidence="3">Copper chaperone</fullName>
    </submittedName>
</protein>
<dbReference type="KEGG" id="xbc:ELE36_10300"/>